<dbReference type="InterPro" id="IPR011042">
    <property type="entry name" value="6-blade_b-propeller_TolB-like"/>
</dbReference>
<evidence type="ECO:0008006" key="4">
    <source>
        <dbReference type="Google" id="ProtNLM"/>
    </source>
</evidence>
<protein>
    <recommendedName>
        <fullName evidence="4">Dipeptidylpeptidase IV N-terminal domain-containing protein</fullName>
    </recommendedName>
</protein>
<evidence type="ECO:0000313" key="3">
    <source>
        <dbReference type="Proteomes" id="UP000515307"/>
    </source>
</evidence>
<dbReference type="RefSeq" id="WP_185299865.1">
    <property type="nucleotide sequence ID" value="NZ_CP045702.1"/>
</dbReference>
<dbReference type="Pfam" id="PF07676">
    <property type="entry name" value="PD40"/>
    <property type="match status" value="1"/>
</dbReference>
<evidence type="ECO:0000313" key="2">
    <source>
        <dbReference type="EMBL" id="QNE76381.1"/>
    </source>
</evidence>
<proteinExistence type="predicted"/>
<dbReference type="SUPFAM" id="SSF69304">
    <property type="entry name" value="Tricorn protease N-terminal domain"/>
    <property type="match status" value="1"/>
</dbReference>
<dbReference type="AlphaFoldDB" id="A0A7G7BM16"/>
<organism evidence="2 3">
    <name type="scientific">Streptomyces finlayi</name>
    <dbReference type="NCBI Taxonomy" id="67296"/>
    <lineage>
        <taxon>Bacteria</taxon>
        <taxon>Bacillati</taxon>
        <taxon>Actinomycetota</taxon>
        <taxon>Actinomycetes</taxon>
        <taxon>Kitasatosporales</taxon>
        <taxon>Streptomycetaceae</taxon>
        <taxon>Streptomyces</taxon>
    </lineage>
</organism>
<name>A0A7G7BM16_9ACTN</name>
<gene>
    <name evidence="2" type="ORF">F0344_18675</name>
</gene>
<sequence>MESAARAWPHPGGAAFHPGQPGGASAVHVATGAVTELQSHWTTSLSSIQGPVFSPDGTRIAFCAMDDFDHTHSTYAVDAAGGKNLQVLTDQAVTPTDWLNR</sequence>
<evidence type="ECO:0000256" key="1">
    <source>
        <dbReference type="SAM" id="MobiDB-lite"/>
    </source>
</evidence>
<dbReference type="Proteomes" id="UP000515307">
    <property type="component" value="Chromosome"/>
</dbReference>
<dbReference type="Gene3D" id="2.120.10.30">
    <property type="entry name" value="TolB, C-terminal domain"/>
    <property type="match status" value="1"/>
</dbReference>
<dbReference type="EMBL" id="CP045702">
    <property type="protein sequence ID" value="QNE76381.1"/>
    <property type="molecule type" value="Genomic_DNA"/>
</dbReference>
<feature type="region of interest" description="Disordered" evidence="1">
    <location>
        <begin position="1"/>
        <end position="24"/>
    </location>
</feature>
<keyword evidence="3" id="KW-1185">Reference proteome</keyword>
<accession>A0A7G7BM16</accession>
<reference evidence="3" key="1">
    <citation type="submission" date="2019-10" db="EMBL/GenBank/DDBJ databases">
        <title>Antimicrobial potential of Antarctic Bacteria.</title>
        <authorList>
            <person name="Benaud N."/>
            <person name="Edwards R.J."/>
            <person name="Ferrari B.C."/>
        </authorList>
    </citation>
    <scope>NUCLEOTIDE SEQUENCE [LARGE SCALE GENOMIC DNA]</scope>
    <source>
        <strain evidence="3">NBSH44</strain>
    </source>
</reference>
<dbReference type="KEGG" id="sfiy:F0344_18675"/>
<dbReference type="InterPro" id="IPR011659">
    <property type="entry name" value="WD40"/>
</dbReference>